<dbReference type="InterPro" id="IPR000504">
    <property type="entry name" value="RRM_dom"/>
</dbReference>
<feature type="compositionally biased region" description="Low complexity" evidence="3">
    <location>
        <begin position="328"/>
        <end position="337"/>
    </location>
</feature>
<evidence type="ECO:0000313" key="6">
    <source>
        <dbReference type="Proteomes" id="UP000664169"/>
    </source>
</evidence>
<protein>
    <recommendedName>
        <fullName evidence="4">RRM domain-containing protein</fullName>
    </recommendedName>
</protein>
<feature type="compositionally biased region" description="Basic and acidic residues" evidence="3">
    <location>
        <begin position="447"/>
        <end position="464"/>
    </location>
</feature>
<dbReference type="SUPFAM" id="SSF54928">
    <property type="entry name" value="RNA-binding domain, RBD"/>
    <property type="match status" value="1"/>
</dbReference>
<feature type="compositionally biased region" description="Basic and acidic residues" evidence="3">
    <location>
        <begin position="156"/>
        <end position="170"/>
    </location>
</feature>
<keyword evidence="1 2" id="KW-0694">RNA-binding</keyword>
<dbReference type="SMART" id="SM00360">
    <property type="entry name" value="RRM"/>
    <property type="match status" value="1"/>
</dbReference>
<name>A0A8H3ELZ3_9LECA</name>
<dbReference type="PANTHER" id="PTHR23236">
    <property type="entry name" value="EUKARYOTIC TRANSLATION INITIATION FACTOR 4B/4H"/>
    <property type="match status" value="1"/>
</dbReference>
<evidence type="ECO:0000259" key="4">
    <source>
        <dbReference type="PROSITE" id="PS50102"/>
    </source>
</evidence>
<gene>
    <name evidence="5" type="ORF">GOMPHAMPRED_004760</name>
</gene>
<dbReference type="Gene3D" id="3.30.70.330">
    <property type="match status" value="1"/>
</dbReference>
<proteinExistence type="predicted"/>
<dbReference type="Proteomes" id="UP000664169">
    <property type="component" value="Unassembled WGS sequence"/>
</dbReference>
<feature type="region of interest" description="Disordered" evidence="3">
    <location>
        <begin position="22"/>
        <end position="78"/>
    </location>
</feature>
<feature type="compositionally biased region" description="Basic and acidic residues" evidence="3">
    <location>
        <begin position="376"/>
        <end position="424"/>
    </location>
</feature>
<dbReference type="AlphaFoldDB" id="A0A8H3ELZ3"/>
<dbReference type="GO" id="GO:0003723">
    <property type="term" value="F:RNA binding"/>
    <property type="evidence" value="ECO:0007669"/>
    <property type="project" value="UniProtKB-UniRule"/>
</dbReference>
<accession>A0A8H3ELZ3</accession>
<dbReference type="EMBL" id="CAJPDQ010000003">
    <property type="protein sequence ID" value="CAF9906512.1"/>
    <property type="molecule type" value="Genomic_DNA"/>
</dbReference>
<dbReference type="Pfam" id="PF00076">
    <property type="entry name" value="RRM_1"/>
    <property type="match status" value="1"/>
</dbReference>
<organism evidence="5 6">
    <name type="scientific">Gomphillus americanus</name>
    <dbReference type="NCBI Taxonomy" id="1940652"/>
    <lineage>
        <taxon>Eukaryota</taxon>
        <taxon>Fungi</taxon>
        <taxon>Dikarya</taxon>
        <taxon>Ascomycota</taxon>
        <taxon>Pezizomycotina</taxon>
        <taxon>Lecanoromycetes</taxon>
        <taxon>OSLEUM clade</taxon>
        <taxon>Ostropomycetidae</taxon>
        <taxon>Ostropales</taxon>
        <taxon>Graphidaceae</taxon>
        <taxon>Gomphilloideae</taxon>
        <taxon>Gomphillus</taxon>
    </lineage>
</organism>
<evidence type="ECO:0000256" key="2">
    <source>
        <dbReference type="PROSITE-ProRule" id="PRU00176"/>
    </source>
</evidence>
<dbReference type="InterPro" id="IPR035979">
    <property type="entry name" value="RBD_domain_sf"/>
</dbReference>
<feature type="domain" description="RRM" evidence="4">
    <location>
        <begin position="80"/>
        <end position="156"/>
    </location>
</feature>
<evidence type="ECO:0000256" key="3">
    <source>
        <dbReference type="SAM" id="MobiDB-lite"/>
    </source>
</evidence>
<evidence type="ECO:0000313" key="5">
    <source>
        <dbReference type="EMBL" id="CAF9906512.1"/>
    </source>
</evidence>
<feature type="compositionally biased region" description="Basic and acidic residues" evidence="3">
    <location>
        <begin position="471"/>
        <end position="486"/>
    </location>
</feature>
<evidence type="ECO:0000256" key="1">
    <source>
        <dbReference type="ARBA" id="ARBA00022884"/>
    </source>
</evidence>
<feature type="compositionally biased region" description="Basic and acidic residues" evidence="3">
    <location>
        <begin position="262"/>
        <end position="280"/>
    </location>
</feature>
<dbReference type="OrthoDB" id="48651at2759"/>
<feature type="region of interest" description="Disordered" evidence="3">
    <location>
        <begin position="153"/>
        <end position="522"/>
    </location>
</feature>
<reference evidence="5" key="1">
    <citation type="submission" date="2021-03" db="EMBL/GenBank/DDBJ databases">
        <authorList>
            <person name="Tagirdzhanova G."/>
        </authorList>
    </citation>
    <scope>NUCLEOTIDE SEQUENCE</scope>
</reference>
<dbReference type="PROSITE" id="PS50102">
    <property type="entry name" value="RRM"/>
    <property type="match status" value="1"/>
</dbReference>
<feature type="compositionally biased region" description="Low complexity" evidence="3">
    <location>
        <begin position="305"/>
        <end position="320"/>
    </location>
</feature>
<feature type="compositionally biased region" description="Basic and acidic residues" evidence="3">
    <location>
        <begin position="200"/>
        <end position="226"/>
    </location>
</feature>
<dbReference type="PANTHER" id="PTHR23236:SF11">
    <property type="entry name" value="EUKARYOTIC TRANSLATION INITIATION FACTOR 4H"/>
    <property type="match status" value="1"/>
</dbReference>
<keyword evidence="6" id="KW-1185">Reference proteome</keyword>
<comment type="caution">
    <text evidence="5">The sequence shown here is derived from an EMBL/GenBank/DDBJ whole genome shotgun (WGS) entry which is preliminary data.</text>
</comment>
<sequence>MAPSKAKGQKMALGEFLTDTSLGSWADEMEDVPMPGSRPGYGGGERQSSSWGGDRGPREDRGERNYLPREQLPLPTKPPFTVHLGNMSFDASEGDIHSLFAGCEVTSVRIVEDKLDRKPKGFGYAEFATLDGLKKALDLNGTQFQGRNIRISVAEPQKERSDTRDFDWNARRGPLPPAEPAREIGRGSFRGNRPDFGGEGGDRPRRPAYEAADGKERDFSNWERKGPLSPAPPSSTPGSGRLSNAGDGPRERKNSPAWGEGRSNEGSRPPRREYGERPVPERAPTAAELDTQWRSKMRPDPPAVTSPTTSNKDTSTTNTPPAGPPTPVSSTAPTTRPKLNLQKRTVSQAEHSPALPTGNSDTKASPFGAARPIDTTQREKQIEEKLQQRKEQEEKAREERRLAEDKAKDTKRNAKEQDRSDKGKPKANGQAKESDNQDTASRNYQILRREAGENESEAGDHEPTGDVISPETEKNVKPQEVVRDTNGEADTSAQQLEEEGWSTVSKPVKSRKGPNNPRAIAS</sequence>
<dbReference type="InterPro" id="IPR012677">
    <property type="entry name" value="Nucleotide-bd_a/b_plait_sf"/>
</dbReference>
<feature type="compositionally biased region" description="Basic and acidic residues" evidence="3">
    <location>
        <begin position="55"/>
        <end position="67"/>
    </location>
</feature>
<dbReference type="GO" id="GO:0005730">
    <property type="term" value="C:nucleolus"/>
    <property type="evidence" value="ECO:0007669"/>
    <property type="project" value="TreeGrafter"/>
</dbReference>